<dbReference type="GO" id="GO:0009425">
    <property type="term" value="C:bacterial-type flagellum basal body"/>
    <property type="evidence" value="ECO:0007669"/>
    <property type="project" value="UniProtKB-SubCell"/>
</dbReference>
<evidence type="ECO:0000259" key="8">
    <source>
        <dbReference type="Pfam" id="PF06429"/>
    </source>
</evidence>
<sequence length="723" mass="77827">MSLNLALGAALSGLQTNQKALDLVSRNIANVNTVGYTKKIFNQETRILTGRGVGVQVSEITRRVDYGLIEELNQENATLEALNAKADYFQRMQDMFGKPADNSSIAHMLSELAEQVEVLALEPNQTEQHMTTVQRAEDVSQKLNSMGDLLQRLRLDADKDLERAVDRVNTLLTDIQGLNEEIAYALATGGDGVDLMDQRERAVKELTAYMDITSYTRDGGELVVYTKGGTILVDREAKQLSHDALSSFRAWESRGGNDIQPISIDGLDITDDFGEGQMAALLDLRDTILPGYQAQLDELSEKLRDTVNLVHNRGTSFPNLATEYQGTRTFLDTANQQVALDANHDVVVAIFDADGKQVEQSTFKTAGIMGVGLTDLDAVAANLQGWITGAAGGVLAGATVSYTSDGKMNISLNDNSYSLVFRDENSSAASPTQEDALISFDSDGDGTVDSTHSGLSAFFGLNDVYTASRQDWMWDSGVKAEGWRPFSGTDTLNFSDSTTLVRGSLTLNGTETIADIAQAINDDATLSTFLEAEVVQENGGVRLRIKHLDGDDMVITQNGANTDLIDALGLQVGNAGLANDLAIKDEIKANPSLISRGAMLYNADTGEYTVSTSDNTTANALAAALADAVTFDTAGGVPGTTRSLTEYATLTLSRNSTEAATNERRKEYQTGLVDTLSLKHAEISAVNLDEEMAQLIVYQQSYAASAKVISTTADLFDILNSIV</sequence>
<dbReference type="GO" id="GO:0009424">
    <property type="term" value="C:bacterial-type flagellum hook"/>
    <property type="evidence" value="ECO:0007669"/>
    <property type="project" value="InterPro"/>
</dbReference>
<dbReference type="GO" id="GO:0044780">
    <property type="term" value="P:bacterial-type flagellum assembly"/>
    <property type="evidence" value="ECO:0007669"/>
    <property type="project" value="InterPro"/>
</dbReference>
<proteinExistence type="inferred from homology"/>
<evidence type="ECO:0000256" key="5">
    <source>
        <dbReference type="ARBA" id="ARBA00022525"/>
    </source>
</evidence>
<evidence type="ECO:0000256" key="4">
    <source>
        <dbReference type="ARBA" id="ARBA00016244"/>
    </source>
</evidence>
<evidence type="ECO:0000256" key="2">
    <source>
        <dbReference type="ARBA" id="ARBA00004613"/>
    </source>
</evidence>
<feature type="domain" description="Flagellar basal body rod protein N-terminal" evidence="7">
    <location>
        <begin position="9"/>
        <end position="37"/>
    </location>
</feature>
<dbReference type="InterPro" id="IPR002371">
    <property type="entry name" value="FlgK"/>
</dbReference>
<dbReference type="InterPro" id="IPR001444">
    <property type="entry name" value="Flag_bb_rod_N"/>
</dbReference>
<comment type="similarity">
    <text evidence="3">Belongs to the flagella basal body rod proteins family.</text>
</comment>
<comment type="caution">
    <text evidence="10">The sequence shown here is derived from an EMBL/GenBank/DDBJ whole genome shotgun (WGS) entry which is preliminary data.</text>
</comment>
<evidence type="ECO:0000256" key="1">
    <source>
        <dbReference type="ARBA" id="ARBA00004117"/>
    </source>
</evidence>
<keyword evidence="6" id="KW-0975">Bacterial flagellum</keyword>
<dbReference type="GO" id="GO:0005198">
    <property type="term" value="F:structural molecule activity"/>
    <property type="evidence" value="ECO:0007669"/>
    <property type="project" value="InterPro"/>
</dbReference>
<evidence type="ECO:0000259" key="9">
    <source>
        <dbReference type="Pfam" id="PF22638"/>
    </source>
</evidence>
<dbReference type="InterPro" id="IPR010930">
    <property type="entry name" value="Flg_bb/hook_C_dom"/>
</dbReference>
<accession>A0A7W6R9X1</accession>
<dbReference type="EMBL" id="JACIGK010000001">
    <property type="protein sequence ID" value="MBB4264432.1"/>
    <property type="molecule type" value="Genomic_DNA"/>
</dbReference>
<dbReference type="RefSeq" id="WP_184042079.1">
    <property type="nucleotide sequence ID" value="NZ_JACIGK010000001.1"/>
</dbReference>
<dbReference type="SUPFAM" id="SSF64518">
    <property type="entry name" value="Phase 1 flagellin"/>
    <property type="match status" value="2"/>
</dbReference>
<evidence type="ECO:0000313" key="10">
    <source>
        <dbReference type="EMBL" id="MBB4264432.1"/>
    </source>
</evidence>
<dbReference type="InterPro" id="IPR053927">
    <property type="entry name" value="FlgK_helical"/>
</dbReference>
<evidence type="ECO:0000313" key="11">
    <source>
        <dbReference type="Proteomes" id="UP000554286"/>
    </source>
</evidence>
<dbReference type="PANTHER" id="PTHR30033">
    <property type="entry name" value="FLAGELLAR HOOK-ASSOCIATED PROTEIN 1"/>
    <property type="match status" value="1"/>
</dbReference>
<dbReference type="NCBIfam" id="TIGR02492">
    <property type="entry name" value="flgK_ends"/>
    <property type="match status" value="1"/>
</dbReference>
<feature type="domain" description="Flagellar basal-body/hook protein C-terminal" evidence="8">
    <location>
        <begin position="682"/>
        <end position="721"/>
    </location>
</feature>
<keyword evidence="10" id="KW-0966">Cell projection</keyword>
<keyword evidence="5" id="KW-0964">Secreted</keyword>
<keyword evidence="10" id="KW-0282">Flagellum</keyword>
<dbReference type="Proteomes" id="UP000554286">
    <property type="component" value="Unassembled WGS sequence"/>
</dbReference>
<protein>
    <recommendedName>
        <fullName evidence="4">Flagellar hook-associated protein 1</fullName>
    </recommendedName>
</protein>
<keyword evidence="11" id="KW-1185">Reference proteome</keyword>
<dbReference type="GO" id="GO:0005576">
    <property type="term" value="C:extracellular region"/>
    <property type="evidence" value="ECO:0007669"/>
    <property type="project" value="UniProtKB-SubCell"/>
</dbReference>
<dbReference type="Pfam" id="PF06429">
    <property type="entry name" value="Flg_bbr_C"/>
    <property type="match status" value="1"/>
</dbReference>
<keyword evidence="10" id="KW-0969">Cilium</keyword>
<dbReference type="AlphaFoldDB" id="A0A7W6R9X1"/>
<evidence type="ECO:0000256" key="3">
    <source>
        <dbReference type="ARBA" id="ARBA00009677"/>
    </source>
</evidence>
<dbReference type="Pfam" id="PF22638">
    <property type="entry name" value="FlgK_D1"/>
    <property type="match status" value="1"/>
</dbReference>
<reference evidence="10 11" key="1">
    <citation type="submission" date="2020-08" db="EMBL/GenBank/DDBJ databases">
        <title>Genome sequencing of Purple Non-Sulfur Bacteria from various extreme environments.</title>
        <authorList>
            <person name="Mayer M."/>
        </authorList>
    </citation>
    <scope>NUCLEOTIDE SEQUENCE [LARGE SCALE GENOMIC DNA]</scope>
    <source>
        <strain evidence="10 11">JA131</strain>
    </source>
</reference>
<gene>
    <name evidence="10" type="ORF">GGD89_000038</name>
</gene>
<organism evidence="10 11">
    <name type="scientific">Roseospira visakhapatnamensis</name>
    <dbReference type="NCBI Taxonomy" id="390880"/>
    <lineage>
        <taxon>Bacteria</taxon>
        <taxon>Pseudomonadati</taxon>
        <taxon>Pseudomonadota</taxon>
        <taxon>Alphaproteobacteria</taxon>
        <taxon>Rhodospirillales</taxon>
        <taxon>Rhodospirillaceae</taxon>
        <taxon>Roseospira</taxon>
    </lineage>
</organism>
<dbReference type="Pfam" id="PF00460">
    <property type="entry name" value="Flg_bb_rod"/>
    <property type="match status" value="1"/>
</dbReference>
<evidence type="ECO:0000256" key="6">
    <source>
        <dbReference type="ARBA" id="ARBA00023143"/>
    </source>
</evidence>
<name>A0A7W6R9X1_9PROT</name>
<feature type="domain" description="Flagellar hook-associated protein FlgK helical" evidence="9">
    <location>
        <begin position="90"/>
        <end position="316"/>
    </location>
</feature>
<dbReference type="PANTHER" id="PTHR30033:SF2">
    <property type="entry name" value="FLAGELLAR HOOK PROTEIN"/>
    <property type="match status" value="1"/>
</dbReference>
<comment type="subcellular location">
    <subcellularLocation>
        <location evidence="1">Bacterial flagellum basal body</location>
    </subcellularLocation>
    <subcellularLocation>
        <location evidence="2">Secreted</location>
    </subcellularLocation>
</comment>
<evidence type="ECO:0000259" key="7">
    <source>
        <dbReference type="Pfam" id="PF00460"/>
    </source>
</evidence>